<sequence length="526" mass="57643">MKNHKKLFCTSLLIILGFSACKKTQDEPVNKPSKNDKAIDYILPSDLVWTNQYYPWASSNILSPFAGGTSREFPTEYISDNKLSDGWELYSNTFSSTLIDSQKKYFIIYNRFRGLMRIYYYLDNSNFSSTQNIVWELGLNGASDASNNSNILNFEQGELFDNSIKLAYTTKVQGAKKVQPNGCWYAEQFELAYDQSLSDQDYSVNVLKFGFYAQNVTNYTFEGTQTGTIDGTIQVPKPASGSFWSSVLNGSLNLGLSSIGIGGSTALKTIFSSGLGKLKIDQIDSTVLSYVATSDPIKGLPKSIFNAILGKNSGGTGYSTEKVNLKMNTSIKLQGTSIGSPTGLGTVNTLLSGTQNLYSDDSGIIPLFTKRLGVFNIVGVPSIVRSSSHENLETKTITTATYDLDLNSFSIIWNPDVINTTPTGASIQNIKKEMILIKVTAPVNANEQFYSNEYITDNGEISKAVINNASISYSRPFLTNAPVHWAPNIGGYGVRISFDVVPNDQSPKITIIKTVKAVETVIPDDL</sequence>
<dbReference type="AlphaFoldDB" id="A0A521EMB9"/>
<dbReference type="EMBL" id="FXTN01000008">
    <property type="protein sequence ID" value="SMO85069.1"/>
    <property type="molecule type" value="Genomic_DNA"/>
</dbReference>
<keyword evidence="2" id="KW-1185">Reference proteome</keyword>
<accession>A0A521EMB9</accession>
<dbReference type="PROSITE" id="PS51257">
    <property type="entry name" value="PROKAR_LIPOPROTEIN"/>
    <property type="match status" value="1"/>
</dbReference>
<organism evidence="1 2">
    <name type="scientific">Pedobacter westerhofensis</name>
    <dbReference type="NCBI Taxonomy" id="425512"/>
    <lineage>
        <taxon>Bacteria</taxon>
        <taxon>Pseudomonadati</taxon>
        <taxon>Bacteroidota</taxon>
        <taxon>Sphingobacteriia</taxon>
        <taxon>Sphingobacteriales</taxon>
        <taxon>Sphingobacteriaceae</taxon>
        <taxon>Pedobacter</taxon>
    </lineage>
</organism>
<dbReference type="RefSeq" id="WP_142529413.1">
    <property type="nucleotide sequence ID" value="NZ_CBCSJO010000008.1"/>
</dbReference>
<dbReference type="Proteomes" id="UP000320300">
    <property type="component" value="Unassembled WGS sequence"/>
</dbReference>
<dbReference type="OrthoDB" id="1098499at2"/>
<evidence type="ECO:0000313" key="1">
    <source>
        <dbReference type="EMBL" id="SMO85069.1"/>
    </source>
</evidence>
<protein>
    <submittedName>
        <fullName evidence="1">Uncharacterized protein</fullName>
    </submittedName>
</protein>
<gene>
    <name evidence="1" type="ORF">SAMN06265348_108284</name>
</gene>
<proteinExistence type="predicted"/>
<name>A0A521EMB9_9SPHI</name>
<reference evidence="1 2" key="1">
    <citation type="submission" date="2017-05" db="EMBL/GenBank/DDBJ databases">
        <authorList>
            <person name="Varghese N."/>
            <person name="Submissions S."/>
        </authorList>
    </citation>
    <scope>NUCLEOTIDE SEQUENCE [LARGE SCALE GENOMIC DNA]</scope>
    <source>
        <strain evidence="1 2">DSM 19036</strain>
    </source>
</reference>
<evidence type="ECO:0000313" key="2">
    <source>
        <dbReference type="Proteomes" id="UP000320300"/>
    </source>
</evidence>